<dbReference type="InterPro" id="IPR011676">
    <property type="entry name" value="DUF1618"/>
</dbReference>
<comment type="caution">
    <text evidence="2">The sequence shown here is derived from an EMBL/GenBank/DDBJ whole genome shotgun (WGS) entry which is preliminary data.</text>
</comment>
<dbReference type="PANTHER" id="PTHR33074:SF75">
    <property type="entry name" value="OS01G0189800 PROTEIN"/>
    <property type="match status" value="1"/>
</dbReference>
<gene>
    <name evidence="2" type="ORF">HU200_016817</name>
</gene>
<accession>A0A835F7R3</accession>
<sequence>MFGLRSKIQAHMFRSGSDDWKVFKNLQVYGASGGHDLQYWFTDTVVPYQDRFLTWVDYYQGMILADMSSQSEEKDEAPRLWYVPFPVDRVIDKPDHSDYGRGFPQGSRCVCATRDGLKFVSVDRRHTSNWGVGHDDVMKWNHTFRIATWSLREHVYTWRRDVTMYEEEFWGTLGSGDHVFPRVAPEYPVVNMDNPDVVCFRLKKNSCSSEEQTWMIEADMKRKVLLAAISYSMERSSYGEPGTINYARVTSDALPFSSDLPRYLDDGRNCKKRRQ</sequence>
<evidence type="ECO:0000313" key="3">
    <source>
        <dbReference type="Proteomes" id="UP000636709"/>
    </source>
</evidence>
<protein>
    <recommendedName>
        <fullName evidence="1">DUF1618 domain-containing protein</fullName>
    </recommendedName>
</protein>
<dbReference type="AlphaFoldDB" id="A0A835F7R3"/>
<dbReference type="Proteomes" id="UP000636709">
    <property type="component" value="Unassembled WGS sequence"/>
</dbReference>
<name>A0A835F7R3_9POAL</name>
<feature type="domain" description="DUF1618" evidence="1">
    <location>
        <begin position="55"/>
        <end position="199"/>
    </location>
</feature>
<organism evidence="2 3">
    <name type="scientific">Digitaria exilis</name>
    <dbReference type="NCBI Taxonomy" id="1010633"/>
    <lineage>
        <taxon>Eukaryota</taxon>
        <taxon>Viridiplantae</taxon>
        <taxon>Streptophyta</taxon>
        <taxon>Embryophyta</taxon>
        <taxon>Tracheophyta</taxon>
        <taxon>Spermatophyta</taxon>
        <taxon>Magnoliopsida</taxon>
        <taxon>Liliopsida</taxon>
        <taxon>Poales</taxon>
        <taxon>Poaceae</taxon>
        <taxon>PACMAD clade</taxon>
        <taxon>Panicoideae</taxon>
        <taxon>Panicodae</taxon>
        <taxon>Paniceae</taxon>
        <taxon>Anthephorinae</taxon>
        <taxon>Digitaria</taxon>
    </lineage>
</organism>
<keyword evidence="3" id="KW-1185">Reference proteome</keyword>
<dbReference type="OrthoDB" id="688209at2759"/>
<dbReference type="EMBL" id="JACEFO010001613">
    <property type="protein sequence ID" value="KAF8730942.1"/>
    <property type="molecule type" value="Genomic_DNA"/>
</dbReference>
<evidence type="ECO:0000313" key="2">
    <source>
        <dbReference type="EMBL" id="KAF8730942.1"/>
    </source>
</evidence>
<evidence type="ECO:0000259" key="1">
    <source>
        <dbReference type="Pfam" id="PF07762"/>
    </source>
</evidence>
<dbReference type="Pfam" id="PF07762">
    <property type="entry name" value="DUF1618"/>
    <property type="match status" value="1"/>
</dbReference>
<reference evidence="2" key="1">
    <citation type="submission" date="2020-07" db="EMBL/GenBank/DDBJ databases">
        <title>Genome sequence and genetic diversity analysis of an under-domesticated orphan crop, white fonio (Digitaria exilis).</title>
        <authorList>
            <person name="Bennetzen J.L."/>
            <person name="Chen S."/>
            <person name="Ma X."/>
            <person name="Wang X."/>
            <person name="Yssel A.E.J."/>
            <person name="Chaluvadi S.R."/>
            <person name="Johnson M."/>
            <person name="Gangashetty P."/>
            <person name="Hamidou F."/>
            <person name="Sanogo M.D."/>
            <person name="Zwaenepoel A."/>
            <person name="Wallace J."/>
            <person name="Van De Peer Y."/>
            <person name="Van Deynze A."/>
        </authorList>
    </citation>
    <scope>NUCLEOTIDE SEQUENCE</scope>
    <source>
        <tissue evidence="2">Leaves</tissue>
    </source>
</reference>
<proteinExistence type="predicted"/>
<dbReference type="PANTHER" id="PTHR33074">
    <property type="entry name" value="EXPRESSED PROTEIN-RELATED"/>
    <property type="match status" value="1"/>
</dbReference>